<dbReference type="AlphaFoldDB" id="A0A0C9V4U5"/>
<sequence>MSPRCVFSWRRVCRRRRMAVAHDTYFRKCTDWTADWSSPGGSGPATGMRLFSNPAKLGQLSTFNAWLIVGDTLEATPQSLLGHTKNADAEKKEDKPYEVSLVLAVVVEKLAGNMIVKKPLSTACGTPSSPSRKRRSPLSPSPPIFKSAGAWFPSVIQSKLKEILYPPSSPTWTTSSSSTHLYTARSGIFIFTFARPTTMTTTVTTPEKSTVIKDEASIKVDESLHLPGSFGSLTLSSDDVSKIFELLEERIHQLPIPTLEESVISDLFIATGIVPRPAHRPSQSADIIAKSLFIAFKRDISFMRIVASFAAYTYREHLASISDHALKIKLIEATLSAIQFSVVDLFLVYDKYHLDGFDAMDEFEQLLRNYTALVRSLVLSIPEDSTLQQPA</sequence>
<dbReference type="HOGENOM" id="CLU_706308_0_0_1"/>
<keyword evidence="3" id="KW-1185">Reference proteome</keyword>
<evidence type="ECO:0000313" key="2">
    <source>
        <dbReference type="EMBL" id="KIJ41869.1"/>
    </source>
</evidence>
<dbReference type="Proteomes" id="UP000054279">
    <property type="component" value="Unassembled WGS sequence"/>
</dbReference>
<proteinExistence type="predicted"/>
<evidence type="ECO:0000256" key="1">
    <source>
        <dbReference type="SAM" id="MobiDB-lite"/>
    </source>
</evidence>
<feature type="region of interest" description="Disordered" evidence="1">
    <location>
        <begin position="121"/>
        <end position="142"/>
    </location>
</feature>
<evidence type="ECO:0000313" key="3">
    <source>
        <dbReference type="Proteomes" id="UP000054279"/>
    </source>
</evidence>
<organism evidence="2 3">
    <name type="scientific">Sphaerobolus stellatus (strain SS14)</name>
    <dbReference type="NCBI Taxonomy" id="990650"/>
    <lineage>
        <taxon>Eukaryota</taxon>
        <taxon>Fungi</taxon>
        <taxon>Dikarya</taxon>
        <taxon>Basidiomycota</taxon>
        <taxon>Agaricomycotina</taxon>
        <taxon>Agaricomycetes</taxon>
        <taxon>Phallomycetidae</taxon>
        <taxon>Geastrales</taxon>
        <taxon>Sphaerobolaceae</taxon>
        <taxon>Sphaerobolus</taxon>
    </lineage>
</organism>
<dbReference type="OrthoDB" id="26740at2759"/>
<protein>
    <submittedName>
        <fullName evidence="2">Uncharacterized protein</fullName>
    </submittedName>
</protein>
<accession>A0A0C9V4U5</accession>
<name>A0A0C9V4U5_SPHS4</name>
<gene>
    <name evidence="2" type="ORF">M422DRAFT_255198</name>
</gene>
<dbReference type="EMBL" id="KN837134">
    <property type="protein sequence ID" value="KIJ41869.1"/>
    <property type="molecule type" value="Genomic_DNA"/>
</dbReference>
<reference evidence="2 3" key="1">
    <citation type="submission" date="2014-06" db="EMBL/GenBank/DDBJ databases">
        <title>Evolutionary Origins and Diversification of the Mycorrhizal Mutualists.</title>
        <authorList>
            <consortium name="DOE Joint Genome Institute"/>
            <consortium name="Mycorrhizal Genomics Consortium"/>
            <person name="Kohler A."/>
            <person name="Kuo A."/>
            <person name="Nagy L.G."/>
            <person name="Floudas D."/>
            <person name="Copeland A."/>
            <person name="Barry K.W."/>
            <person name="Cichocki N."/>
            <person name="Veneault-Fourrey C."/>
            <person name="LaButti K."/>
            <person name="Lindquist E.A."/>
            <person name="Lipzen A."/>
            <person name="Lundell T."/>
            <person name="Morin E."/>
            <person name="Murat C."/>
            <person name="Riley R."/>
            <person name="Ohm R."/>
            <person name="Sun H."/>
            <person name="Tunlid A."/>
            <person name="Henrissat B."/>
            <person name="Grigoriev I.V."/>
            <person name="Hibbett D.S."/>
            <person name="Martin F."/>
        </authorList>
    </citation>
    <scope>NUCLEOTIDE SEQUENCE [LARGE SCALE GENOMIC DNA]</scope>
    <source>
        <strain evidence="2 3">SS14</strain>
    </source>
</reference>